<dbReference type="Gene3D" id="2.80.10.50">
    <property type="match status" value="1"/>
</dbReference>
<evidence type="ECO:0000256" key="1">
    <source>
        <dbReference type="ARBA" id="ARBA00004604"/>
    </source>
</evidence>
<evidence type="ECO:0000256" key="3">
    <source>
        <dbReference type="ARBA" id="ARBA00023242"/>
    </source>
</evidence>
<reference evidence="5" key="1">
    <citation type="submission" date="2023-06" db="EMBL/GenBank/DDBJ databases">
        <title>Genome-scale phylogeny and comparative genomics of the fungal order Sordariales.</title>
        <authorList>
            <consortium name="Lawrence Berkeley National Laboratory"/>
            <person name="Hensen N."/>
            <person name="Bonometti L."/>
            <person name="Westerberg I."/>
            <person name="Brannstrom I.O."/>
            <person name="Guillou S."/>
            <person name="Cros-Aarteil S."/>
            <person name="Calhoun S."/>
            <person name="Haridas S."/>
            <person name="Kuo A."/>
            <person name="Mondo S."/>
            <person name="Pangilinan J."/>
            <person name="Riley R."/>
            <person name="Labutti K."/>
            <person name="Andreopoulos B."/>
            <person name="Lipzen A."/>
            <person name="Chen C."/>
            <person name="Yanf M."/>
            <person name="Daum C."/>
            <person name="Ng V."/>
            <person name="Clum A."/>
            <person name="Steindorff A."/>
            <person name="Ohm R."/>
            <person name="Martin F."/>
            <person name="Silar P."/>
            <person name="Natvig D."/>
            <person name="Lalanne C."/>
            <person name="Gautier V."/>
            <person name="Ament-Velasquez S.L."/>
            <person name="Kruys A."/>
            <person name="Hutchinson M.I."/>
            <person name="Powell A.J."/>
            <person name="Barry K."/>
            <person name="Miller A.N."/>
            <person name="Grigoriev I.V."/>
            <person name="Debuchy R."/>
            <person name="Gladieux P."/>
            <person name="Thoren M.H."/>
            <person name="Johannesson H."/>
        </authorList>
    </citation>
    <scope>NUCLEOTIDE SEQUENCE</scope>
    <source>
        <strain evidence="5">PSN4</strain>
    </source>
</reference>
<comment type="subcellular location">
    <subcellularLocation>
        <location evidence="1">Nucleus</location>
        <location evidence="1">Nucleolus</location>
    </subcellularLocation>
</comment>
<protein>
    <submittedName>
        <fullName evidence="5">FRG1-like family-domain-containing protein</fullName>
    </submittedName>
</protein>
<accession>A0AAJ0BFK7</accession>
<sequence length="291" mass="32362">MVKPLTFKGDKKPKKRKRATAAAEADPADAPSPADNDNDTDNAAPASRRLKAAKASNEEDQEDPASDDSWVSADAVTDISGPIMFVLPSDPPSALACDANGKVFSLPVENIVENNPSTAEPHDVRQVWVANRIVGTEHFRFKGHHGRYLSSDKFGMLTATSEAVSPLESFVVTATADTPGTFQIQTLRDTYLTIKEVTPTTKKGCEVRADAEDVSFDTTLRIRMQARFKPRLKASREEKAREKISRRELEEAVGRRLDEDEVKRLKRARREGDYHEVLLDIKVKSKHDKYS</sequence>
<dbReference type="Pfam" id="PF06229">
    <property type="entry name" value="FRG1"/>
    <property type="match status" value="1"/>
</dbReference>
<dbReference type="SUPFAM" id="SSF50405">
    <property type="entry name" value="Actin-crosslinking proteins"/>
    <property type="match status" value="1"/>
</dbReference>
<gene>
    <name evidence="5" type="ORF">QBC47DRAFT_375775</name>
</gene>
<comment type="similarity">
    <text evidence="2">Belongs to the FRG1 family.</text>
</comment>
<dbReference type="PANTHER" id="PTHR12928:SF0">
    <property type="entry name" value="FSHD REGION GENE 1"/>
    <property type="match status" value="1"/>
</dbReference>
<dbReference type="GO" id="GO:0005730">
    <property type="term" value="C:nucleolus"/>
    <property type="evidence" value="ECO:0007669"/>
    <property type="project" value="UniProtKB-SubCell"/>
</dbReference>
<evidence type="ECO:0000313" key="5">
    <source>
        <dbReference type="EMBL" id="KAK1757359.1"/>
    </source>
</evidence>
<keyword evidence="3" id="KW-0539">Nucleus</keyword>
<dbReference type="InterPro" id="IPR010414">
    <property type="entry name" value="FRG1"/>
</dbReference>
<keyword evidence="6" id="KW-1185">Reference proteome</keyword>
<dbReference type="AlphaFoldDB" id="A0AAJ0BFK7"/>
<proteinExistence type="inferred from homology"/>
<dbReference type="PANTHER" id="PTHR12928">
    <property type="entry name" value="FRG1 PROTEIN"/>
    <property type="match status" value="1"/>
</dbReference>
<evidence type="ECO:0000256" key="2">
    <source>
        <dbReference type="ARBA" id="ARBA00010878"/>
    </source>
</evidence>
<comment type="caution">
    <text evidence="5">The sequence shown here is derived from an EMBL/GenBank/DDBJ whole genome shotgun (WGS) entry which is preliminary data.</text>
</comment>
<name>A0AAJ0BFK7_9PEZI</name>
<organism evidence="5 6">
    <name type="scientific">Echria macrotheca</name>
    <dbReference type="NCBI Taxonomy" id="438768"/>
    <lineage>
        <taxon>Eukaryota</taxon>
        <taxon>Fungi</taxon>
        <taxon>Dikarya</taxon>
        <taxon>Ascomycota</taxon>
        <taxon>Pezizomycotina</taxon>
        <taxon>Sordariomycetes</taxon>
        <taxon>Sordariomycetidae</taxon>
        <taxon>Sordariales</taxon>
        <taxon>Schizotheciaceae</taxon>
        <taxon>Echria</taxon>
    </lineage>
</organism>
<feature type="region of interest" description="Disordered" evidence="4">
    <location>
        <begin position="1"/>
        <end position="71"/>
    </location>
</feature>
<dbReference type="GO" id="GO:0051015">
    <property type="term" value="F:actin filament binding"/>
    <property type="evidence" value="ECO:0007669"/>
    <property type="project" value="TreeGrafter"/>
</dbReference>
<dbReference type="EMBL" id="MU839830">
    <property type="protein sequence ID" value="KAK1757359.1"/>
    <property type="molecule type" value="Genomic_DNA"/>
</dbReference>
<evidence type="ECO:0000313" key="6">
    <source>
        <dbReference type="Proteomes" id="UP001239445"/>
    </source>
</evidence>
<dbReference type="Proteomes" id="UP001239445">
    <property type="component" value="Unassembled WGS sequence"/>
</dbReference>
<dbReference type="InterPro" id="IPR008999">
    <property type="entry name" value="Actin-crosslinking"/>
</dbReference>
<feature type="compositionally biased region" description="Low complexity" evidence="4">
    <location>
        <begin position="20"/>
        <end position="47"/>
    </location>
</feature>
<dbReference type="GO" id="GO:0071013">
    <property type="term" value="C:catalytic step 2 spliceosome"/>
    <property type="evidence" value="ECO:0007669"/>
    <property type="project" value="TreeGrafter"/>
</dbReference>
<evidence type="ECO:0000256" key="4">
    <source>
        <dbReference type="SAM" id="MobiDB-lite"/>
    </source>
</evidence>
<dbReference type="CDD" id="cd23339">
    <property type="entry name" value="beta-trefoil_FSCN_fungal_FRG1-like"/>
    <property type="match status" value="1"/>
</dbReference>